<protein>
    <submittedName>
        <fullName evidence="6">Insulin-like growth factor-binding protein complex acid labile subunit</fullName>
    </submittedName>
</protein>
<feature type="coiled-coil region" evidence="3">
    <location>
        <begin position="657"/>
        <end position="691"/>
    </location>
</feature>
<accession>A0A1W4WYK2</accession>
<dbReference type="Pfam" id="PF13855">
    <property type="entry name" value="LRR_8"/>
    <property type="match status" value="2"/>
</dbReference>
<dbReference type="InterPro" id="IPR026906">
    <property type="entry name" value="LRR_5"/>
</dbReference>
<evidence type="ECO:0000256" key="4">
    <source>
        <dbReference type="SAM" id="SignalP"/>
    </source>
</evidence>
<dbReference type="InterPro" id="IPR001611">
    <property type="entry name" value="Leu-rich_rpt"/>
</dbReference>
<proteinExistence type="predicted"/>
<dbReference type="SMART" id="SM00365">
    <property type="entry name" value="LRR_SD22"/>
    <property type="match status" value="5"/>
</dbReference>
<dbReference type="KEGG" id="apln:108739527"/>
<dbReference type="Gene3D" id="3.80.10.10">
    <property type="entry name" value="Ribonuclease Inhibitor"/>
    <property type="match status" value="3"/>
</dbReference>
<dbReference type="OrthoDB" id="442066at2759"/>
<dbReference type="PRINTS" id="PR00019">
    <property type="entry name" value="LEURICHRPT"/>
</dbReference>
<keyword evidence="3" id="KW-0175">Coiled coil</keyword>
<keyword evidence="2" id="KW-0677">Repeat</keyword>
<evidence type="ECO:0000313" key="5">
    <source>
        <dbReference type="Proteomes" id="UP000192223"/>
    </source>
</evidence>
<dbReference type="RefSeq" id="XP_018328956.1">
    <property type="nucleotide sequence ID" value="XM_018473454.1"/>
</dbReference>
<keyword evidence="4" id="KW-0732">Signal</keyword>
<organism evidence="5 6">
    <name type="scientific">Agrilus planipennis</name>
    <name type="common">Emerald ash borer</name>
    <name type="synonym">Agrilus marcopoli</name>
    <dbReference type="NCBI Taxonomy" id="224129"/>
    <lineage>
        <taxon>Eukaryota</taxon>
        <taxon>Metazoa</taxon>
        <taxon>Ecdysozoa</taxon>
        <taxon>Arthropoda</taxon>
        <taxon>Hexapoda</taxon>
        <taxon>Insecta</taxon>
        <taxon>Pterygota</taxon>
        <taxon>Neoptera</taxon>
        <taxon>Endopterygota</taxon>
        <taxon>Coleoptera</taxon>
        <taxon>Polyphaga</taxon>
        <taxon>Elateriformia</taxon>
        <taxon>Buprestoidea</taxon>
        <taxon>Buprestidae</taxon>
        <taxon>Agrilinae</taxon>
        <taxon>Agrilus</taxon>
    </lineage>
</organism>
<dbReference type="PANTHER" id="PTHR24366:SF96">
    <property type="entry name" value="LEUCINE RICH REPEAT CONTAINING 53"/>
    <property type="match status" value="1"/>
</dbReference>
<dbReference type="InterPro" id="IPR032675">
    <property type="entry name" value="LRR_dom_sf"/>
</dbReference>
<feature type="chain" id="PRO_5012258448" evidence="4">
    <location>
        <begin position="16"/>
        <end position="705"/>
    </location>
</feature>
<dbReference type="InParanoid" id="A0A1W4WYK2"/>
<evidence type="ECO:0000313" key="6">
    <source>
        <dbReference type="RefSeq" id="XP_018328956.1"/>
    </source>
</evidence>
<feature type="signal peptide" evidence="4">
    <location>
        <begin position="1"/>
        <end position="15"/>
    </location>
</feature>
<gene>
    <name evidence="6" type="primary">LOC108739527</name>
</gene>
<evidence type="ECO:0000256" key="1">
    <source>
        <dbReference type="ARBA" id="ARBA00022614"/>
    </source>
</evidence>
<dbReference type="Proteomes" id="UP000192223">
    <property type="component" value="Unplaced"/>
</dbReference>
<dbReference type="PROSITE" id="PS51450">
    <property type="entry name" value="LRR"/>
    <property type="match status" value="3"/>
</dbReference>
<keyword evidence="1" id="KW-0433">Leucine-rich repeat</keyword>
<dbReference type="AlphaFoldDB" id="A0A1W4WYK2"/>
<evidence type="ECO:0000256" key="2">
    <source>
        <dbReference type="ARBA" id="ARBA00022737"/>
    </source>
</evidence>
<dbReference type="GeneID" id="108739527"/>
<dbReference type="SMART" id="SM00369">
    <property type="entry name" value="LRR_TYP"/>
    <property type="match status" value="11"/>
</dbReference>
<dbReference type="STRING" id="224129.A0A1W4WYK2"/>
<dbReference type="PANTHER" id="PTHR24366">
    <property type="entry name" value="IG(IMMUNOGLOBULIN) AND LRR(LEUCINE RICH REPEAT) DOMAINS"/>
    <property type="match status" value="1"/>
</dbReference>
<dbReference type="SUPFAM" id="SSF52058">
    <property type="entry name" value="L domain-like"/>
    <property type="match status" value="2"/>
</dbReference>
<dbReference type="InterPro" id="IPR003591">
    <property type="entry name" value="Leu-rich_rpt_typical-subtyp"/>
</dbReference>
<keyword evidence="5" id="KW-1185">Reference proteome</keyword>
<sequence>MASTIVLFAFGLAAGYQQCAQWKEILPCSCRSEINSTFITVNCDGLKSYSHAVQVLQNKFSAKDKIVLKISNSQLDDLPLHTFKELNISLENLKLNYDDLSNATLSPNTFEDLPHINYFSLADNNIGYIPEEILAKMPNIKTLDLGRIGVHVLKEGSFKSLPYLQHLVLAGNNITRLEVGSIPSTVGKIHLGRNLISDLNGTLVPLSGMIWVFVNNNNLTTLEGQLPPFAPDLIMIHGAHNYLEQVPNEIKNYQRLQSLFLNNNAITNLGTTLAKLRELQRVQLEHNQISEISGETFAELHKLETLLLGHNRISSINNAFLPLSKVEVVNLTHNYLTEFSFEEIKGLKSLKKLDLSHNRIKILQGPTANLVDWETKIAELNLNHNHLQLLNGALSGLPSLVKLDLSHNKISTISPDDFIGLDQLVILDISYNQLTTLNEMSKTFLPSLSDLVAGHNKLTILDRDFHGLPILCWADLSNNQIVALGRQLVSKTRCNKGVYLKVYLQDNPILCDAALAEIIAEMEANYTRIHGVSHCAPLSEQPTTSKPNGYLGILPSSTPIPLRQNNQPSSFDFSNQAIQNQSPANVDIQQMNVHNKVYSRAVLSSSLENDEHEQGNPYYVRHSPPHEASYVKYTYGLSDYLKDLKNDTSHNKNSDYSESNQEQLNELRLELEELKKNFLLFKEKNQRIESSLETDESLSDVRTPK</sequence>
<evidence type="ECO:0000256" key="3">
    <source>
        <dbReference type="SAM" id="Coils"/>
    </source>
</evidence>
<dbReference type="Pfam" id="PF13306">
    <property type="entry name" value="LRR_5"/>
    <property type="match status" value="1"/>
</dbReference>
<dbReference type="FunCoup" id="A0A1W4WYK2">
    <property type="interactions" value="38"/>
</dbReference>
<reference evidence="6" key="1">
    <citation type="submission" date="2025-08" db="UniProtKB">
        <authorList>
            <consortium name="RefSeq"/>
        </authorList>
    </citation>
    <scope>IDENTIFICATION</scope>
    <source>
        <tissue evidence="6">Entire body</tissue>
    </source>
</reference>
<name>A0A1W4WYK2_AGRPL</name>